<organism evidence="1">
    <name type="scientific">marine sediment metagenome</name>
    <dbReference type="NCBI Taxonomy" id="412755"/>
    <lineage>
        <taxon>unclassified sequences</taxon>
        <taxon>metagenomes</taxon>
        <taxon>ecological metagenomes</taxon>
    </lineage>
</organism>
<dbReference type="AlphaFoldDB" id="A0A0F9LFF8"/>
<accession>A0A0F9LFF8</accession>
<name>A0A0F9LFF8_9ZZZZ</name>
<evidence type="ECO:0000313" key="1">
    <source>
        <dbReference type="EMBL" id="KKM93694.1"/>
    </source>
</evidence>
<reference evidence="1" key="1">
    <citation type="journal article" date="2015" name="Nature">
        <title>Complex archaea that bridge the gap between prokaryotes and eukaryotes.</title>
        <authorList>
            <person name="Spang A."/>
            <person name="Saw J.H."/>
            <person name="Jorgensen S.L."/>
            <person name="Zaremba-Niedzwiedzka K."/>
            <person name="Martijn J."/>
            <person name="Lind A.E."/>
            <person name="van Eijk R."/>
            <person name="Schleper C."/>
            <person name="Guy L."/>
            <person name="Ettema T.J."/>
        </authorList>
    </citation>
    <scope>NUCLEOTIDE SEQUENCE</scope>
</reference>
<proteinExistence type="predicted"/>
<protein>
    <submittedName>
        <fullName evidence="1">Uncharacterized protein</fullName>
    </submittedName>
</protein>
<gene>
    <name evidence="1" type="ORF">LCGC14_1205800</name>
</gene>
<sequence length="168" mass="19592">MADCKIRSYNVVRARLFGKKPTGVQRLISVRSKPHTHSEYQFSKRYDWASFSATIQGNDNGARFKHIGYSHERERWDTVIVPMTDEQEDEAWYEAKSLEGMPYDIIGQISHATRFKIWKPSKKKIWCSKAVNRTACAGREDFLAFIGQFGIADEIRPDELDMLARYFF</sequence>
<dbReference type="EMBL" id="LAZR01006231">
    <property type="protein sequence ID" value="KKM93694.1"/>
    <property type="molecule type" value="Genomic_DNA"/>
</dbReference>
<comment type="caution">
    <text evidence="1">The sequence shown here is derived from an EMBL/GenBank/DDBJ whole genome shotgun (WGS) entry which is preliminary data.</text>
</comment>